<dbReference type="EMBL" id="LSNE01000005">
    <property type="protein sequence ID" value="KXI29015.1"/>
    <property type="molecule type" value="Genomic_DNA"/>
</dbReference>
<evidence type="ECO:0000313" key="2">
    <source>
        <dbReference type="EMBL" id="KXI29015.1"/>
    </source>
</evidence>
<protein>
    <recommendedName>
        <fullName evidence="4">Photosynthesis system II assembly factor Ycf48/Hcf136-like domain-containing protein</fullName>
    </recommendedName>
</protein>
<sequence length="335" mass="36558">MIKIMLFTISLTACLSCVAGTVKVLDPNISFQTVHRLGTDIWASGTHGAIYHSKDNGLNWQKVKGPVNTEQLQFRDIHAFADGTVTIMSAGEGGDSRIYRRDNTTQNWSLQVQGEQPETFFDCLHFSDKQHGWLYGDSDKQGLFVLQTQDGGVHWQRQTLPLSAQTGEGGFASSGTCLNQGQNAQIYIGTGNTNGPRVLNYKDGEWHSIETPISGGEAAGIFSVQQADENLYIFGGSLKTENNAAQAFQYNLATREWLAMPVVPLKGAIYGSALLHVRGELKILIANPQGVAVLNQGQASWQILSDNNIWSLACDPEFACIGVGKEGVVELFSFR</sequence>
<evidence type="ECO:0000313" key="3">
    <source>
        <dbReference type="Proteomes" id="UP000070299"/>
    </source>
</evidence>
<name>A0A136A1A7_9ALTE</name>
<feature type="chain" id="PRO_5007469538" description="Photosynthesis system II assembly factor Ycf48/Hcf136-like domain-containing protein" evidence="1">
    <location>
        <begin position="20"/>
        <end position="335"/>
    </location>
</feature>
<dbReference type="PANTHER" id="PTHR47199:SF2">
    <property type="entry name" value="PHOTOSYSTEM II STABILITY_ASSEMBLY FACTOR HCF136, CHLOROPLASTIC"/>
    <property type="match status" value="1"/>
</dbReference>
<dbReference type="AlphaFoldDB" id="A0A136A1A7"/>
<dbReference type="SUPFAM" id="SSF110296">
    <property type="entry name" value="Oligoxyloglucan reducing end-specific cellobiohydrolase"/>
    <property type="match status" value="1"/>
</dbReference>
<dbReference type="InterPro" id="IPR015943">
    <property type="entry name" value="WD40/YVTN_repeat-like_dom_sf"/>
</dbReference>
<dbReference type="Proteomes" id="UP000070299">
    <property type="component" value="Unassembled WGS sequence"/>
</dbReference>
<accession>A0A136A1A7</accession>
<keyword evidence="3" id="KW-1185">Reference proteome</keyword>
<dbReference type="Gene3D" id="2.130.10.10">
    <property type="entry name" value="YVTN repeat-like/Quinoprotein amine dehydrogenase"/>
    <property type="match status" value="1"/>
</dbReference>
<evidence type="ECO:0008006" key="4">
    <source>
        <dbReference type="Google" id="ProtNLM"/>
    </source>
</evidence>
<dbReference type="STRING" id="1799789.AX660_12660"/>
<keyword evidence="1" id="KW-0732">Signal</keyword>
<evidence type="ECO:0000256" key="1">
    <source>
        <dbReference type="SAM" id="SignalP"/>
    </source>
</evidence>
<dbReference type="PANTHER" id="PTHR47199">
    <property type="entry name" value="PHOTOSYSTEM II STABILITY/ASSEMBLY FACTOR HCF136, CHLOROPLASTIC"/>
    <property type="match status" value="1"/>
</dbReference>
<organism evidence="2 3">
    <name type="scientific">Paraglaciecola hydrolytica</name>
    <dbReference type="NCBI Taxonomy" id="1799789"/>
    <lineage>
        <taxon>Bacteria</taxon>
        <taxon>Pseudomonadati</taxon>
        <taxon>Pseudomonadota</taxon>
        <taxon>Gammaproteobacteria</taxon>
        <taxon>Alteromonadales</taxon>
        <taxon>Alteromonadaceae</taxon>
        <taxon>Paraglaciecola</taxon>
    </lineage>
</organism>
<feature type="signal peptide" evidence="1">
    <location>
        <begin position="1"/>
        <end position="19"/>
    </location>
</feature>
<reference evidence="3" key="1">
    <citation type="submission" date="2016-02" db="EMBL/GenBank/DDBJ databases">
        <authorList>
            <person name="Schultz-Johansen M."/>
            <person name="Glaring M.A."/>
            <person name="Bech P.K."/>
            <person name="Stougaard P."/>
        </authorList>
    </citation>
    <scope>NUCLEOTIDE SEQUENCE [LARGE SCALE GENOMIC DNA]</scope>
    <source>
        <strain evidence="3">S66</strain>
    </source>
</reference>
<comment type="caution">
    <text evidence="2">The sequence shown here is derived from an EMBL/GenBank/DDBJ whole genome shotgun (WGS) entry which is preliminary data.</text>
</comment>
<gene>
    <name evidence="2" type="ORF">AX660_12660</name>
</gene>
<dbReference type="OrthoDB" id="9813892at2"/>
<proteinExistence type="predicted"/>